<comment type="catalytic activity">
    <reaction evidence="1">
        <text>ATP + H2O = ADP + phosphate + H(+)</text>
        <dbReference type="Rhea" id="RHEA:13065"/>
        <dbReference type="ChEBI" id="CHEBI:15377"/>
        <dbReference type="ChEBI" id="CHEBI:15378"/>
        <dbReference type="ChEBI" id="CHEBI:30616"/>
        <dbReference type="ChEBI" id="CHEBI:43474"/>
        <dbReference type="ChEBI" id="CHEBI:456216"/>
        <dbReference type="EC" id="5.6.2.3"/>
    </reaction>
</comment>
<dbReference type="GO" id="GO:0000723">
    <property type="term" value="P:telomere maintenance"/>
    <property type="evidence" value="ECO:0007669"/>
    <property type="project" value="InterPro"/>
</dbReference>
<keyword evidence="1" id="KW-0347">Helicase</keyword>
<dbReference type="GO" id="GO:0006310">
    <property type="term" value="P:DNA recombination"/>
    <property type="evidence" value="ECO:0007669"/>
    <property type="project" value="UniProtKB-KW"/>
</dbReference>
<dbReference type="InterPro" id="IPR027417">
    <property type="entry name" value="P-loop_NTPase"/>
</dbReference>
<feature type="region of interest" description="Disordered" evidence="2">
    <location>
        <begin position="1"/>
        <end position="74"/>
    </location>
</feature>
<feature type="domain" description="Helitron helicase-like" evidence="4">
    <location>
        <begin position="406"/>
        <end position="461"/>
    </location>
</feature>
<proteinExistence type="inferred from homology"/>
<organism evidence="5 6">
    <name type="scientific">Brassica oleracea var. oleracea</name>
    <dbReference type="NCBI Taxonomy" id="109376"/>
    <lineage>
        <taxon>Eukaryota</taxon>
        <taxon>Viridiplantae</taxon>
        <taxon>Streptophyta</taxon>
        <taxon>Embryophyta</taxon>
        <taxon>Tracheophyta</taxon>
        <taxon>Spermatophyta</taxon>
        <taxon>Magnoliopsida</taxon>
        <taxon>eudicotyledons</taxon>
        <taxon>Gunneridae</taxon>
        <taxon>Pentapetalae</taxon>
        <taxon>rosids</taxon>
        <taxon>malvids</taxon>
        <taxon>Brassicales</taxon>
        <taxon>Brassicaceae</taxon>
        <taxon>Brassiceae</taxon>
        <taxon>Brassica</taxon>
    </lineage>
</organism>
<keyword evidence="6" id="KW-1185">Reference proteome</keyword>
<keyword evidence="1" id="KW-0378">Hydrolase</keyword>
<dbReference type="SUPFAM" id="SSF52540">
    <property type="entry name" value="P-loop containing nucleoside triphosphate hydrolases"/>
    <property type="match status" value="1"/>
</dbReference>
<feature type="domain" description="Helitron helicase-like" evidence="4">
    <location>
        <begin position="313"/>
        <end position="401"/>
    </location>
</feature>
<keyword evidence="1" id="KW-0067">ATP-binding</keyword>
<reference evidence="5" key="1">
    <citation type="journal article" date="2014" name="Genome Biol.">
        <title>Transcriptome and methylome profiling reveals relics of genome dominance in the mesopolyploid Brassica oleracea.</title>
        <authorList>
            <person name="Parkin I.A."/>
            <person name="Koh C."/>
            <person name="Tang H."/>
            <person name="Robinson S.J."/>
            <person name="Kagale S."/>
            <person name="Clarke W.E."/>
            <person name="Town C.D."/>
            <person name="Nixon J."/>
            <person name="Krishnakumar V."/>
            <person name="Bidwell S.L."/>
            <person name="Denoeud F."/>
            <person name="Belcram H."/>
            <person name="Links M.G."/>
            <person name="Just J."/>
            <person name="Clarke C."/>
            <person name="Bender T."/>
            <person name="Huebert T."/>
            <person name="Mason A.S."/>
            <person name="Pires J.C."/>
            <person name="Barker G."/>
            <person name="Moore J."/>
            <person name="Walley P.G."/>
            <person name="Manoli S."/>
            <person name="Batley J."/>
            <person name="Edwards D."/>
            <person name="Nelson M.N."/>
            <person name="Wang X."/>
            <person name="Paterson A.H."/>
            <person name="King G."/>
            <person name="Bancroft I."/>
            <person name="Chalhoub B."/>
            <person name="Sharpe A.G."/>
        </authorList>
    </citation>
    <scope>NUCLEOTIDE SEQUENCE [LARGE SCALE GENOMIC DNA]</scope>
    <source>
        <strain evidence="5">cv. TO1000</strain>
    </source>
</reference>
<evidence type="ECO:0000256" key="1">
    <source>
        <dbReference type="RuleBase" id="RU363044"/>
    </source>
</evidence>
<dbReference type="GO" id="GO:0043139">
    <property type="term" value="F:5'-3' DNA helicase activity"/>
    <property type="evidence" value="ECO:0007669"/>
    <property type="project" value="UniProtKB-EC"/>
</dbReference>
<dbReference type="OMA" id="VICKWAG"/>
<dbReference type="PANTHER" id="PTHR10492">
    <property type="match status" value="1"/>
</dbReference>
<dbReference type="EC" id="5.6.2.3" evidence="1"/>
<sequence>MVKPTAKARCKDSKGGVSDNQPQSEASSSTSSTVKKSVMSTRCASRQARKRRQLIRAAKRRDRPDNVSTSNPTHVAGPIYGIQGGLLLAAGIWLLVQIVTLTFSRCCQQGRVKLPPRQDPPSPLKELLEKPSFRLQIRVFNGMLAFTSMGGHLYIGDKLNELKNWKKAFSKGTSEVAVDDNLLAQLIEMLDRHNHLAQTFRHARDRIETNKSDDFTITFVSNRQMGRQYDLPSSDEIGGLIVGDLSANSAGKDIVVEFKSKKLQRISDLHPLYMSFQYPLPFPYGEYGYHERIPYHVTENSGIRRECMTMREFYAYQLQTRPSEGMTIIKSGRLLHQYIVDSYIATEQERLRFIRLNQKKLRAELYTNICDAVNSGDTDAKELGKRIILPSSFTAGPRQHLDVYGGDTANNRPDLECRIFKLNLDEMMSDFKKGVFFPKPAAVVYTIEFQKRGLPHAHILLWFEGFKGEPSAAVIDQYISAELPDKETDREGFDLVERHMMHGPCGRDRPKSPCMEKGECTKNYPKSYSDNTRIDKSGFVVYKRRADERSSVLKGDTTIGNQYVVAHNLSLLKKYQAHINIEWCCKTNAIKYLFKYITKGVDRSTVLLKKAGEESVEDGEKKKQKIEVDEIERCQDYRYISACEASWRLFSFHIHHNQPSVMKLTVHLPGKHKLVYDEDKNLRDVLSKDDVEKTMLTAFFVACQTYEEARELTYIQFPTRFTYHSDSKTWTPRKTGASIGRVTYVHPASGALYYLRMLIHVVKGPTGFEYLCTVGNTVYEEFRDACYARGLLDDDKEWHEAIEEPSHWATGWQLRRLSIIILIYCEVANPLKLWEHAWKYLSEDILYMKQKEFRFPELILQDEQLQQYTLMEIERLLKENDKSLTDFFGMPRPDETILKEISNTVLRQELNYDTEKKRIEHEKLFTTINEDQKKVYNAVIDSVDKQAGKLFFLYGAGGTGKTYVYRTIIARLRSVGKVVIPVASAAIAALLLPGGRTAHSRLKLPLNLTDQTMCNIPKNSMLAALIVKTDLIIWDEAPMAHRQAFETLDRTLRDLQSTANPEAASKPFGGKTVLLGGDFRQILPVIPQGTRQDTVAASISKSYLWASAEVYTLSINIRLSQADKEFAEWILSVGNGTAATARCREGTNDEGDQFLIGKV</sequence>
<dbReference type="eggNOG" id="KOG0987">
    <property type="taxonomic scope" value="Eukaryota"/>
</dbReference>
<keyword evidence="1" id="KW-0547">Nucleotide-binding</keyword>
<evidence type="ECO:0000256" key="2">
    <source>
        <dbReference type="SAM" id="MobiDB-lite"/>
    </source>
</evidence>
<dbReference type="GO" id="GO:0005524">
    <property type="term" value="F:ATP binding"/>
    <property type="evidence" value="ECO:0007669"/>
    <property type="project" value="UniProtKB-KW"/>
</dbReference>
<keyword evidence="1" id="KW-0227">DNA damage</keyword>
<dbReference type="Gene3D" id="3.40.50.300">
    <property type="entry name" value="P-loop containing nucleotide triphosphate hydrolases"/>
    <property type="match status" value="1"/>
</dbReference>
<dbReference type="Gramene" id="Bo00706s070.1">
    <property type="protein sequence ID" value="Bo00706s070.1"/>
    <property type="gene ID" value="Bo00706s070"/>
</dbReference>
<dbReference type="Pfam" id="PF05970">
    <property type="entry name" value="PIF1"/>
    <property type="match status" value="1"/>
</dbReference>
<reference evidence="5" key="2">
    <citation type="submission" date="2015-06" db="UniProtKB">
        <authorList>
            <consortium name="EnsemblPlants"/>
        </authorList>
    </citation>
    <scope>IDENTIFICATION</scope>
</reference>
<evidence type="ECO:0000259" key="4">
    <source>
        <dbReference type="Pfam" id="PF14214"/>
    </source>
</evidence>
<evidence type="ECO:0000313" key="6">
    <source>
        <dbReference type="Proteomes" id="UP000032141"/>
    </source>
</evidence>
<dbReference type="GO" id="GO:0006281">
    <property type="term" value="P:DNA repair"/>
    <property type="evidence" value="ECO:0007669"/>
    <property type="project" value="UniProtKB-KW"/>
</dbReference>
<feature type="compositionally biased region" description="Basic residues" evidence="2">
    <location>
        <begin position="47"/>
        <end position="61"/>
    </location>
</feature>
<dbReference type="STRING" id="109376.A0A0D2ZQQ2"/>
<feature type="compositionally biased region" description="Low complexity" evidence="2">
    <location>
        <begin position="27"/>
        <end position="41"/>
    </location>
</feature>
<dbReference type="Pfam" id="PF14214">
    <property type="entry name" value="Helitron_like_N"/>
    <property type="match status" value="2"/>
</dbReference>
<dbReference type="EnsemblPlants" id="Bo00706s070.1">
    <property type="protein sequence ID" value="Bo00706s070.1"/>
    <property type="gene ID" value="Bo00706s070"/>
</dbReference>
<dbReference type="Proteomes" id="UP000032141">
    <property type="component" value="Unassembled WGS sequence"/>
</dbReference>
<keyword evidence="1" id="KW-0234">DNA repair</keyword>
<protein>
    <recommendedName>
        <fullName evidence="1">ATP-dependent DNA helicase</fullName>
        <ecNumber evidence="1">5.6.2.3</ecNumber>
    </recommendedName>
</protein>
<dbReference type="HOGENOM" id="CLU_001324_0_3_1"/>
<comment type="cofactor">
    <cofactor evidence="1">
        <name>Mg(2+)</name>
        <dbReference type="ChEBI" id="CHEBI:18420"/>
    </cofactor>
</comment>
<accession>A0A0D2ZQQ2</accession>
<keyword evidence="1" id="KW-0233">DNA recombination</keyword>
<dbReference type="PANTHER" id="PTHR10492:SF90">
    <property type="entry name" value="ATP-DEPENDENT DNA HELICASE"/>
    <property type="match status" value="1"/>
</dbReference>
<evidence type="ECO:0000259" key="3">
    <source>
        <dbReference type="Pfam" id="PF05970"/>
    </source>
</evidence>
<dbReference type="AlphaFoldDB" id="A0A0D2ZQQ2"/>
<feature type="domain" description="DNA helicase Pif1-like DEAD-box helicase" evidence="3">
    <location>
        <begin position="928"/>
        <end position="1140"/>
    </location>
</feature>
<dbReference type="GO" id="GO:0016887">
    <property type="term" value="F:ATP hydrolysis activity"/>
    <property type="evidence" value="ECO:0007669"/>
    <property type="project" value="RHEA"/>
</dbReference>
<name>A0A0D2ZQQ2_BRAOL</name>
<evidence type="ECO:0000313" key="5">
    <source>
        <dbReference type="EnsemblPlants" id="Bo00706s070.1"/>
    </source>
</evidence>
<dbReference type="InterPro" id="IPR025476">
    <property type="entry name" value="Helitron_helicase-like"/>
</dbReference>
<dbReference type="InterPro" id="IPR010285">
    <property type="entry name" value="DNA_helicase_pif1-like_DEAD"/>
</dbReference>
<comment type="similarity">
    <text evidence="1">Belongs to the helicase family.</text>
</comment>